<name>A0A1M6Z2T6_9FIRM</name>
<reference evidence="2 3" key="1">
    <citation type="submission" date="2016-11" db="EMBL/GenBank/DDBJ databases">
        <authorList>
            <person name="Jaros S."/>
            <person name="Januszkiewicz K."/>
            <person name="Wedrychowicz H."/>
        </authorList>
    </citation>
    <scope>NUCLEOTIDE SEQUENCE [LARGE SCALE GENOMIC DNA]</scope>
    <source>
        <strain evidence="2 3">DSM 15929</strain>
    </source>
</reference>
<evidence type="ECO:0000313" key="2">
    <source>
        <dbReference type="EMBL" id="SHL24808.1"/>
    </source>
</evidence>
<keyword evidence="1" id="KW-0472">Membrane</keyword>
<feature type="transmembrane region" description="Helical" evidence="1">
    <location>
        <begin position="34"/>
        <end position="58"/>
    </location>
</feature>
<protein>
    <submittedName>
        <fullName evidence="2">Uncharacterized protein</fullName>
    </submittedName>
</protein>
<dbReference type="RefSeq" id="WP_073279248.1">
    <property type="nucleotide sequence ID" value="NZ_FRAC01000027.1"/>
</dbReference>
<evidence type="ECO:0000256" key="1">
    <source>
        <dbReference type="SAM" id="Phobius"/>
    </source>
</evidence>
<dbReference type="AlphaFoldDB" id="A0A1M6Z2T6"/>
<accession>A0A1M6Z2T6</accession>
<sequence>MEIIFEIIYTVLLESWVESRKAKNKPLSKRTQKVISVLITIFGMLLIAALFIGVGVLFERLGSVLFSK</sequence>
<evidence type="ECO:0000313" key="3">
    <source>
        <dbReference type="Proteomes" id="UP000184386"/>
    </source>
</evidence>
<keyword evidence="1" id="KW-1133">Transmembrane helix</keyword>
<dbReference type="STRING" id="1121322.SAMN02745136_04471"/>
<keyword evidence="1" id="KW-0812">Transmembrane</keyword>
<dbReference type="EMBL" id="FRAC01000027">
    <property type="protein sequence ID" value="SHL24808.1"/>
    <property type="molecule type" value="Genomic_DNA"/>
</dbReference>
<proteinExistence type="predicted"/>
<gene>
    <name evidence="2" type="ORF">SAMN02745136_04471</name>
</gene>
<dbReference type="Proteomes" id="UP000184386">
    <property type="component" value="Unassembled WGS sequence"/>
</dbReference>
<organism evidence="2 3">
    <name type="scientific">Anaerocolumna jejuensis DSM 15929</name>
    <dbReference type="NCBI Taxonomy" id="1121322"/>
    <lineage>
        <taxon>Bacteria</taxon>
        <taxon>Bacillati</taxon>
        <taxon>Bacillota</taxon>
        <taxon>Clostridia</taxon>
        <taxon>Lachnospirales</taxon>
        <taxon>Lachnospiraceae</taxon>
        <taxon>Anaerocolumna</taxon>
    </lineage>
</organism>
<keyword evidence="3" id="KW-1185">Reference proteome</keyword>